<evidence type="ECO:0000256" key="6">
    <source>
        <dbReference type="ARBA" id="ARBA00048744"/>
    </source>
</evidence>
<proteinExistence type="inferred from homology"/>
<comment type="catalytic activity">
    <reaction evidence="6 7">
        <text>RNA(n) + a ribonucleoside 5'-triphosphate = RNA(n+1) + diphosphate</text>
        <dbReference type="Rhea" id="RHEA:21248"/>
        <dbReference type="Rhea" id="RHEA-COMP:14527"/>
        <dbReference type="Rhea" id="RHEA-COMP:17342"/>
        <dbReference type="ChEBI" id="CHEBI:33019"/>
        <dbReference type="ChEBI" id="CHEBI:61557"/>
        <dbReference type="ChEBI" id="CHEBI:140395"/>
        <dbReference type="EC" id="2.7.7.48"/>
    </reaction>
</comment>
<keyword evidence="7" id="KW-0693">Viral RNA replication</keyword>
<dbReference type="GO" id="GO:0003723">
    <property type="term" value="F:RNA binding"/>
    <property type="evidence" value="ECO:0007669"/>
    <property type="project" value="InterPro"/>
</dbReference>
<name>A0A9C7GXC0_9VIRU</name>
<dbReference type="EMBL" id="OX380470">
    <property type="protein sequence ID" value="CAI5383981.1"/>
    <property type="molecule type" value="Genomic_RNA"/>
</dbReference>
<evidence type="ECO:0000313" key="8">
    <source>
        <dbReference type="EMBL" id="CAI5383981.1"/>
    </source>
</evidence>
<dbReference type="InterPro" id="IPR001795">
    <property type="entry name" value="RNA-dir_pol_luteovirus"/>
</dbReference>
<keyword evidence="5 7" id="KW-0547">Nucleotide-binding</keyword>
<dbReference type="GO" id="GO:0000166">
    <property type="term" value="F:nucleotide binding"/>
    <property type="evidence" value="ECO:0007669"/>
    <property type="project" value="UniProtKB-KW"/>
</dbReference>
<evidence type="ECO:0000256" key="2">
    <source>
        <dbReference type="ARBA" id="ARBA00022484"/>
    </source>
</evidence>
<evidence type="ECO:0000256" key="3">
    <source>
        <dbReference type="ARBA" id="ARBA00022679"/>
    </source>
</evidence>
<dbReference type="InterPro" id="IPR043502">
    <property type="entry name" value="DNA/RNA_pol_sf"/>
</dbReference>
<sequence length="786" mass="90631">MLDKELRPTCKVSETTYVLVETEKKQKKKKYQTNHTNSAESEFIQTDTNRRRVHGTIIMTTEIIINDTVAIYVNVSDVSSYMPRMYKIVGAVLIGNYRHGFVHGLEDNWYEYMSTIKQDDISYVYDITKLTREKITQWHHIHVRAKDVFSEKTLMTGREALIAKLLCEFSMNEVTHMTFWTYYSAADEKTRSIFCGMLKHYGKIDTEWLKKEGTAAKQMQSVLPLDLSSLFELNVLVNRIESSVDWDKEKKNRIEPKLTNIPFDDVYKKCYELFCDAKREGKRAYRYSYREYWQQRVVLMPGGSVHSEDFGDKKIAKKLPQKLKNKKGLFSSMLDMKHDDWLSREEKIDSYASTKYEWGKVRALYGCDLTSHVHADFALNKCEETFPSYIPTGSRANDKYVQSVAQNLKHMIPFCYDYDDFNSQHSFSSMKAALCAWKHVFYYDLTDEQRKSLDWTINSIGLQQVHNGYNGDTYRTNGTLFSGWRLTTFMNTALNYAYLADSGVRKYTAYSLHNGDDVYAATRSIGDIVALIKETEKRDIRAQPVKMNIGTIAEFLRMDFNAKVPTAKQYLTRGCATFVHSRIESESPLVQRSVYRAIRTRGEEVIARGGNTKFIKEQMDKQYKHAAEIFGTEEMSEKLNKLDLVAGGWESTHQAYRYEIIDSVVEEDDDIDMSMITPGIKDFVTYVCEKLPNMRSKANVKQMEKSLRNSFNAKRTKLEIVGSSKQEQYKLMSLRGAWKSITKLGTFAKARMTSADLVAALANASPSHAAVLQRSTDPYKLAGIML</sequence>
<dbReference type="Pfam" id="PF02123">
    <property type="entry name" value="RdRP_4"/>
    <property type="match status" value="1"/>
</dbReference>
<dbReference type="SUPFAM" id="SSF56672">
    <property type="entry name" value="DNA/RNA polymerases"/>
    <property type="match status" value="1"/>
</dbReference>
<accession>A0A9C7GXC0</accession>
<dbReference type="EC" id="2.7.7.48" evidence="7"/>
<dbReference type="GO" id="GO:0003968">
    <property type="term" value="F:RNA-directed RNA polymerase activity"/>
    <property type="evidence" value="ECO:0007669"/>
    <property type="project" value="UniProtKB-KW"/>
</dbReference>
<comment type="similarity">
    <text evidence="1">Belongs to the totiviridae RNA-directed RNA polymerase family.</text>
</comment>
<evidence type="ECO:0000256" key="4">
    <source>
        <dbReference type="ARBA" id="ARBA00022695"/>
    </source>
</evidence>
<dbReference type="GO" id="GO:0006351">
    <property type="term" value="P:DNA-templated transcription"/>
    <property type="evidence" value="ECO:0007669"/>
    <property type="project" value="InterPro"/>
</dbReference>
<evidence type="ECO:0000256" key="5">
    <source>
        <dbReference type="ARBA" id="ARBA00022741"/>
    </source>
</evidence>
<evidence type="ECO:0000256" key="7">
    <source>
        <dbReference type="RuleBase" id="RU364050"/>
    </source>
</evidence>
<reference evidence="8" key="1">
    <citation type="submission" date="2022-11" db="EMBL/GenBank/DDBJ databases">
        <authorList>
            <person name="Mifsud CO J."/>
            <person name="Holmes C E."/>
            <person name="Gallagher V R."/>
            <person name="Geoghegan L J."/>
        </authorList>
    </citation>
    <scope>NUCLEOTIDE SEQUENCE</scope>
</reference>
<organism evidence="8">
    <name type="scientific">Rhodochaete parvula toti-like virus 1</name>
    <dbReference type="NCBI Taxonomy" id="2933126"/>
    <lineage>
        <taxon>Viruses</taxon>
        <taxon>Riboviria</taxon>
        <taxon>Orthornavirae</taxon>
        <taxon>Duplornaviricota</taxon>
        <taxon>Chrymotiviricetes</taxon>
        <taxon>Ghabrivirales</taxon>
        <taxon>Totiviridae</taxon>
    </lineage>
</organism>
<keyword evidence="2 7" id="KW-0696">RNA-directed RNA polymerase</keyword>
<gene>
    <name evidence="8" type="primary">RNA-dependent RNA polymerase</name>
</gene>
<protein>
    <recommendedName>
        <fullName evidence="7">RNA-directed RNA polymerase</fullName>
        <ecNumber evidence="7">2.7.7.48</ecNumber>
    </recommendedName>
</protein>
<evidence type="ECO:0000256" key="1">
    <source>
        <dbReference type="ARBA" id="ARBA00010455"/>
    </source>
</evidence>
<keyword evidence="4 7" id="KW-0548">Nucleotidyltransferase</keyword>
<keyword evidence="3 7" id="KW-0808">Transferase</keyword>